<dbReference type="PANTHER" id="PTHR12395:SF9">
    <property type="entry name" value="DECAPPING AND EXORIBONUCLEASE PROTEIN"/>
    <property type="match status" value="1"/>
</dbReference>
<dbReference type="Pfam" id="PF08652">
    <property type="entry name" value="RAI1"/>
    <property type="match status" value="1"/>
</dbReference>
<keyword evidence="2" id="KW-0539">Nucleus</keyword>
<comment type="cofactor">
    <cofactor evidence="2">
        <name>a divalent metal cation</name>
        <dbReference type="ChEBI" id="CHEBI:60240"/>
    </cofactor>
</comment>
<evidence type="ECO:0000256" key="2">
    <source>
        <dbReference type="RuleBase" id="RU367113"/>
    </source>
</evidence>
<reference evidence="4" key="1">
    <citation type="submission" date="2022-03" db="EMBL/GenBank/DDBJ databases">
        <authorList>
            <person name="Martin C."/>
        </authorList>
    </citation>
    <scope>NUCLEOTIDE SEQUENCE</scope>
</reference>
<name>A0A8S4PEW7_OWEFU</name>
<keyword evidence="2" id="KW-0694">RNA-binding</keyword>
<dbReference type="GO" id="GO:0005634">
    <property type="term" value="C:nucleus"/>
    <property type="evidence" value="ECO:0007669"/>
    <property type="project" value="UniProtKB-SubCell"/>
</dbReference>
<dbReference type="GO" id="GO:0005829">
    <property type="term" value="C:cytosol"/>
    <property type="evidence" value="ECO:0007669"/>
    <property type="project" value="TreeGrafter"/>
</dbReference>
<evidence type="ECO:0000259" key="3">
    <source>
        <dbReference type="Pfam" id="PF08652"/>
    </source>
</evidence>
<evidence type="ECO:0000256" key="1">
    <source>
        <dbReference type="ARBA" id="ARBA00006562"/>
    </source>
</evidence>
<keyword evidence="5" id="KW-1185">Reference proteome</keyword>
<evidence type="ECO:0000313" key="5">
    <source>
        <dbReference type="Proteomes" id="UP000749559"/>
    </source>
</evidence>
<comment type="caution">
    <text evidence="4">The sequence shown here is derived from an EMBL/GenBank/DDBJ whole genome shotgun (WGS) entry which is preliminary data.</text>
</comment>
<dbReference type="AlphaFoldDB" id="A0A8S4PEW7"/>
<keyword evidence="2" id="KW-0547">Nucleotide-binding</keyword>
<comment type="function">
    <text evidence="2">Decapping enzyme for NAD-capped RNAs: specifically hydrolyzes the nicotinamide adenine dinucleotide (NAD) cap from a subset of RNAs by removing the entire NAD moiety from the 5'-end of an NAD-capped RNA.</text>
</comment>
<comment type="similarity">
    <text evidence="1 2">Belongs to the DXO/Dom3Z family.</text>
</comment>
<proteinExistence type="inferred from homology"/>
<organism evidence="4 5">
    <name type="scientific">Owenia fusiformis</name>
    <name type="common">Polychaete worm</name>
    <dbReference type="NCBI Taxonomy" id="6347"/>
    <lineage>
        <taxon>Eukaryota</taxon>
        <taxon>Metazoa</taxon>
        <taxon>Spiralia</taxon>
        <taxon>Lophotrochozoa</taxon>
        <taxon>Annelida</taxon>
        <taxon>Polychaeta</taxon>
        <taxon>Sedentaria</taxon>
        <taxon>Canalipalpata</taxon>
        <taxon>Sabellida</taxon>
        <taxon>Oweniida</taxon>
        <taxon>Oweniidae</taxon>
        <taxon>Owenia</taxon>
    </lineage>
</organism>
<dbReference type="GO" id="GO:0003723">
    <property type="term" value="F:RNA binding"/>
    <property type="evidence" value="ECO:0007669"/>
    <property type="project" value="UniProtKB-KW"/>
</dbReference>
<dbReference type="EC" id="3.6.1.-" evidence="2"/>
<evidence type="ECO:0000313" key="4">
    <source>
        <dbReference type="EMBL" id="CAH1791571.1"/>
    </source>
</evidence>
<dbReference type="GO" id="GO:0034353">
    <property type="term" value="F:mRNA 5'-diphosphatase activity"/>
    <property type="evidence" value="ECO:0007669"/>
    <property type="project" value="TreeGrafter"/>
</dbReference>
<dbReference type="PANTHER" id="PTHR12395">
    <property type="entry name" value="DOM-3 RELATED"/>
    <property type="match status" value="1"/>
</dbReference>
<feature type="domain" description="RAI1-like" evidence="3">
    <location>
        <begin position="12"/>
        <end position="268"/>
    </location>
</feature>
<keyword evidence="2" id="KW-0540">Nuclease</keyword>
<dbReference type="OrthoDB" id="10051938at2759"/>
<gene>
    <name evidence="4" type="ORF">OFUS_LOCUS16641</name>
</gene>
<accession>A0A8S4PEW7</accession>
<keyword evidence="2" id="KW-0378">Hydrolase</keyword>
<dbReference type="GO" id="GO:0110155">
    <property type="term" value="P:NAD-cap decapping"/>
    <property type="evidence" value="ECO:0007669"/>
    <property type="project" value="TreeGrafter"/>
</dbReference>
<dbReference type="GO" id="GO:0000956">
    <property type="term" value="P:nuclear-transcribed mRNA catabolic process"/>
    <property type="evidence" value="ECO:0007669"/>
    <property type="project" value="TreeGrafter"/>
</dbReference>
<dbReference type="GO" id="GO:0046872">
    <property type="term" value="F:metal ion binding"/>
    <property type="evidence" value="ECO:0007669"/>
    <property type="project" value="UniProtKB-KW"/>
</dbReference>
<sequence length="280" mass="33661">MHNFNKFEICDKETTSLNTDFVCWRGLLTKILTTPFESKDDWWIGVSLFNGTYYLREVETPRKKSEKENMSRRHEEMSYWGYKFEQYMTTDTVDGIADTRRPVDCNEAYCTVVRGRLRGHSLVYSGETDCCIKHPDGRQEYVELKTSREIYKPNQERNFKRFKLLKWWLQSFLPGVPKIIAGFRDDDGIVHRIQTYKTEDIPKLVKGERDMWDAATCFNFCDAFLSHIKRVVTIDDPRRVVLFKWAPRYDITCMWEDTEQYRFLPDWYIDWMNKKMKQSM</sequence>
<dbReference type="GO" id="GO:0004518">
    <property type="term" value="F:nuclease activity"/>
    <property type="evidence" value="ECO:0007669"/>
    <property type="project" value="UniProtKB-KW"/>
</dbReference>
<dbReference type="InterPro" id="IPR013961">
    <property type="entry name" value="RAI1"/>
</dbReference>
<protein>
    <recommendedName>
        <fullName evidence="2">Decapping nuclease</fullName>
        <ecNumber evidence="2">3.6.1.-</ecNumber>
    </recommendedName>
</protein>
<comment type="subcellular location">
    <subcellularLocation>
        <location evidence="2">Nucleus</location>
    </subcellularLocation>
</comment>
<dbReference type="GO" id="GO:0000166">
    <property type="term" value="F:nucleotide binding"/>
    <property type="evidence" value="ECO:0007669"/>
    <property type="project" value="UniProtKB-KW"/>
</dbReference>
<dbReference type="InterPro" id="IPR039039">
    <property type="entry name" value="RAI1-like_fam"/>
</dbReference>
<keyword evidence="2" id="KW-0479">Metal-binding</keyword>
<dbReference type="EMBL" id="CAIIXF020000008">
    <property type="protein sequence ID" value="CAH1791571.1"/>
    <property type="molecule type" value="Genomic_DNA"/>
</dbReference>
<dbReference type="Proteomes" id="UP000749559">
    <property type="component" value="Unassembled WGS sequence"/>
</dbReference>